<evidence type="ECO:0000313" key="2">
    <source>
        <dbReference type="EMBL" id="MFB0847239.1"/>
    </source>
</evidence>
<sequence>MKKIASMALLGALSVVSIASGANAEQVKSSVTQLKPVENQSVIGLRAPDFELEVGDAKRLGKFRYDTVSYDRIAVGSVRVFKDSDGYVWIQATYSTDGKVGNVQFKRSGEVVREYDVLVN</sequence>
<evidence type="ECO:0008006" key="4">
    <source>
        <dbReference type="Google" id="ProtNLM"/>
    </source>
</evidence>
<proteinExistence type="predicted"/>
<evidence type="ECO:0000256" key="1">
    <source>
        <dbReference type="SAM" id="SignalP"/>
    </source>
</evidence>
<accession>A0ABV4VC91</accession>
<comment type="caution">
    <text evidence="2">The sequence shown here is derived from an EMBL/GenBank/DDBJ whole genome shotgun (WGS) entry which is preliminary data.</text>
</comment>
<reference evidence="2 3" key="1">
    <citation type="submission" date="2024-09" db="EMBL/GenBank/DDBJ databases">
        <authorList>
            <person name="Makale K.P.P."/>
            <person name="Makhzoum A."/>
            <person name="Rantong G."/>
            <person name="Rahube T.O."/>
        </authorList>
    </citation>
    <scope>NUCLEOTIDE SEQUENCE [LARGE SCALE GENOMIC DNA]</scope>
    <source>
        <strain evidence="2 3">KM_D13</strain>
    </source>
</reference>
<dbReference type="EMBL" id="JBHDLN010000033">
    <property type="protein sequence ID" value="MFB0847239.1"/>
    <property type="molecule type" value="Genomic_DNA"/>
</dbReference>
<feature type="signal peptide" evidence="1">
    <location>
        <begin position="1"/>
        <end position="24"/>
    </location>
</feature>
<keyword evidence="3" id="KW-1185">Reference proteome</keyword>
<name>A0ABV4VC91_9BACL</name>
<keyword evidence="1" id="KW-0732">Signal</keyword>
<feature type="chain" id="PRO_5046711769" description="SH3 domain-containing protein" evidence="1">
    <location>
        <begin position="25"/>
        <end position="120"/>
    </location>
</feature>
<dbReference type="Proteomes" id="UP001575622">
    <property type="component" value="Unassembled WGS sequence"/>
</dbReference>
<gene>
    <name evidence="2" type="ORF">ACEU3E_34280</name>
</gene>
<protein>
    <recommendedName>
        <fullName evidence="4">SH3 domain-containing protein</fullName>
    </recommendedName>
</protein>
<evidence type="ECO:0000313" key="3">
    <source>
        <dbReference type="Proteomes" id="UP001575622"/>
    </source>
</evidence>
<organism evidence="2 3">
    <name type="scientific">Paenibacillus oleatilyticus</name>
    <dbReference type="NCBI Taxonomy" id="2594886"/>
    <lineage>
        <taxon>Bacteria</taxon>
        <taxon>Bacillati</taxon>
        <taxon>Bacillota</taxon>
        <taxon>Bacilli</taxon>
        <taxon>Bacillales</taxon>
        <taxon>Paenibacillaceae</taxon>
        <taxon>Paenibacillus</taxon>
    </lineage>
</organism>
<dbReference type="RefSeq" id="WP_373957081.1">
    <property type="nucleotide sequence ID" value="NZ_JBHDLN010000033.1"/>
</dbReference>